<gene>
    <name evidence="2" type="ORF">F511_11289</name>
</gene>
<protein>
    <submittedName>
        <fullName evidence="2">Uncharacterized protein</fullName>
    </submittedName>
</protein>
<dbReference type="EMBL" id="KQ995662">
    <property type="protein sequence ID" value="KZV46438.1"/>
    <property type="molecule type" value="Genomic_DNA"/>
</dbReference>
<feature type="compositionally biased region" description="Basic and acidic residues" evidence="1">
    <location>
        <begin position="18"/>
        <end position="29"/>
    </location>
</feature>
<evidence type="ECO:0000256" key="1">
    <source>
        <dbReference type="SAM" id="MobiDB-lite"/>
    </source>
</evidence>
<feature type="compositionally biased region" description="Gly residues" evidence="1">
    <location>
        <begin position="41"/>
        <end position="53"/>
    </location>
</feature>
<evidence type="ECO:0000313" key="3">
    <source>
        <dbReference type="Proteomes" id="UP000250235"/>
    </source>
</evidence>
<keyword evidence="3" id="KW-1185">Reference proteome</keyword>
<sequence>MVDELAVVKSQLAVIVEDLKESGDAKKGEGGSSSRPRKGPSGRGLTGGRGGSSSQGEKEPVKEIIQTKVSRTGQDLSRSMEKSARSVESLKPVQAKPDMQGYDNILKTAQTYQKG</sequence>
<feature type="compositionally biased region" description="Polar residues" evidence="1">
    <location>
        <begin position="67"/>
        <end position="77"/>
    </location>
</feature>
<reference evidence="2 3" key="1">
    <citation type="journal article" date="2015" name="Proc. Natl. Acad. Sci. U.S.A.">
        <title>The resurrection genome of Boea hygrometrica: A blueprint for survival of dehydration.</title>
        <authorList>
            <person name="Xiao L."/>
            <person name="Yang G."/>
            <person name="Zhang L."/>
            <person name="Yang X."/>
            <person name="Zhao S."/>
            <person name="Ji Z."/>
            <person name="Zhou Q."/>
            <person name="Hu M."/>
            <person name="Wang Y."/>
            <person name="Chen M."/>
            <person name="Xu Y."/>
            <person name="Jin H."/>
            <person name="Xiao X."/>
            <person name="Hu G."/>
            <person name="Bao F."/>
            <person name="Hu Y."/>
            <person name="Wan P."/>
            <person name="Li L."/>
            <person name="Deng X."/>
            <person name="Kuang T."/>
            <person name="Xiang C."/>
            <person name="Zhu J.K."/>
            <person name="Oliver M.J."/>
            <person name="He Y."/>
        </authorList>
    </citation>
    <scope>NUCLEOTIDE SEQUENCE [LARGE SCALE GENOMIC DNA]</scope>
    <source>
        <strain evidence="3">cv. XS01</strain>
    </source>
</reference>
<proteinExistence type="predicted"/>
<accession>A0A2Z7CHQ0</accession>
<dbReference type="AlphaFoldDB" id="A0A2Z7CHQ0"/>
<feature type="region of interest" description="Disordered" evidence="1">
    <location>
        <begin position="18"/>
        <end position="94"/>
    </location>
</feature>
<name>A0A2Z7CHQ0_9LAMI</name>
<evidence type="ECO:0000313" key="2">
    <source>
        <dbReference type="EMBL" id="KZV46438.1"/>
    </source>
</evidence>
<dbReference type="Proteomes" id="UP000250235">
    <property type="component" value="Unassembled WGS sequence"/>
</dbReference>
<organism evidence="2 3">
    <name type="scientific">Dorcoceras hygrometricum</name>
    <dbReference type="NCBI Taxonomy" id="472368"/>
    <lineage>
        <taxon>Eukaryota</taxon>
        <taxon>Viridiplantae</taxon>
        <taxon>Streptophyta</taxon>
        <taxon>Embryophyta</taxon>
        <taxon>Tracheophyta</taxon>
        <taxon>Spermatophyta</taxon>
        <taxon>Magnoliopsida</taxon>
        <taxon>eudicotyledons</taxon>
        <taxon>Gunneridae</taxon>
        <taxon>Pentapetalae</taxon>
        <taxon>asterids</taxon>
        <taxon>lamiids</taxon>
        <taxon>Lamiales</taxon>
        <taxon>Gesneriaceae</taxon>
        <taxon>Didymocarpoideae</taxon>
        <taxon>Trichosporeae</taxon>
        <taxon>Loxocarpinae</taxon>
        <taxon>Dorcoceras</taxon>
    </lineage>
</organism>